<keyword evidence="5" id="KW-0677">Repeat</keyword>
<dbReference type="Proteomes" id="UP000233100">
    <property type="component" value="Chromosome 8"/>
</dbReference>
<evidence type="ECO:0000256" key="7">
    <source>
        <dbReference type="ARBA" id="ARBA00023136"/>
    </source>
</evidence>
<dbReference type="PROSITE" id="PS50050">
    <property type="entry name" value="TNFR_NGFR_2"/>
    <property type="match status" value="2"/>
</dbReference>
<keyword evidence="10" id="KW-0325">Glycoprotein</keyword>
<dbReference type="Ensembl" id="ENSMFAT00000080329.1">
    <property type="protein sequence ID" value="ENSMFAP00000056347.1"/>
    <property type="gene ID" value="ENSMFAG00000065248.1"/>
</dbReference>
<comment type="subcellular location">
    <subcellularLocation>
        <location evidence="1">Membrane</location>
        <topology evidence="1">Single-pass type I membrane protein</topology>
    </subcellularLocation>
</comment>
<evidence type="ECO:0000256" key="5">
    <source>
        <dbReference type="ARBA" id="ARBA00022737"/>
    </source>
</evidence>
<feature type="disulfide bond" evidence="11">
    <location>
        <begin position="90"/>
        <end position="108"/>
    </location>
</feature>
<evidence type="ECO:0000256" key="2">
    <source>
        <dbReference type="ARBA" id="ARBA00022692"/>
    </source>
</evidence>
<feature type="signal peptide" evidence="13">
    <location>
        <begin position="1"/>
        <end position="25"/>
    </location>
</feature>
<evidence type="ECO:0000313" key="15">
    <source>
        <dbReference type="Ensembl" id="ENSMFAP00000056347.1"/>
    </source>
</evidence>
<reference evidence="15 16" key="1">
    <citation type="submission" date="2013-03" db="EMBL/GenBank/DDBJ databases">
        <authorList>
            <person name="Warren W."/>
            <person name="Wilson R.K."/>
        </authorList>
    </citation>
    <scope>NUCLEOTIDE SEQUENCE</scope>
</reference>
<dbReference type="PANTHER" id="PTHR46330">
    <property type="entry name" value="TUMOR NECROSIS FACTOR RECEPTOR SUPERFAMILY MEMBER 10B"/>
    <property type="match status" value="1"/>
</dbReference>
<protein>
    <recommendedName>
        <fullName evidence="14">TNFR-Cys domain-containing protein</fullName>
    </recommendedName>
</protein>
<evidence type="ECO:0000256" key="6">
    <source>
        <dbReference type="ARBA" id="ARBA00022989"/>
    </source>
</evidence>
<organism evidence="15 16">
    <name type="scientific">Macaca fascicularis</name>
    <name type="common">Crab-eating macaque</name>
    <name type="synonym">Cynomolgus monkey</name>
    <dbReference type="NCBI Taxonomy" id="9541"/>
    <lineage>
        <taxon>Eukaryota</taxon>
        <taxon>Metazoa</taxon>
        <taxon>Chordata</taxon>
        <taxon>Craniata</taxon>
        <taxon>Vertebrata</taxon>
        <taxon>Euteleostomi</taxon>
        <taxon>Mammalia</taxon>
        <taxon>Eutheria</taxon>
        <taxon>Euarchontoglires</taxon>
        <taxon>Primates</taxon>
        <taxon>Haplorrhini</taxon>
        <taxon>Catarrhini</taxon>
        <taxon>Cercopithecidae</taxon>
        <taxon>Cercopithecinae</taxon>
        <taxon>Macaca</taxon>
    </lineage>
</organism>
<dbReference type="InterPro" id="IPR034024">
    <property type="entry name" value="TNFRSF10_N"/>
</dbReference>
<dbReference type="PRINTS" id="PR01956">
    <property type="entry name" value="TNFACTORR10"/>
</dbReference>
<dbReference type="FunFam" id="2.10.50.10:FF:000016">
    <property type="entry name" value="Tumor necrosis factor receptor superfamily member 10B"/>
    <property type="match status" value="1"/>
</dbReference>
<keyword evidence="16" id="KW-1185">Reference proteome</keyword>
<dbReference type="Pfam" id="PF00020">
    <property type="entry name" value="TNFR_c6"/>
    <property type="match status" value="2"/>
</dbReference>
<keyword evidence="2 12" id="KW-0812">Transmembrane</keyword>
<keyword evidence="4 13" id="KW-0732">Signal</keyword>
<keyword evidence="9" id="KW-0675">Receptor</keyword>
<feature type="disulfide bond" evidence="11">
    <location>
        <begin position="87"/>
        <end position="100"/>
    </location>
</feature>
<dbReference type="AlphaFoldDB" id="A0A7N9CSM3"/>
<feature type="domain" description="TNFR-Cys" evidence="14">
    <location>
        <begin position="109"/>
        <end position="149"/>
    </location>
</feature>
<dbReference type="InterPro" id="IPR052491">
    <property type="entry name" value="TNFRSF10"/>
</dbReference>
<evidence type="ECO:0000256" key="10">
    <source>
        <dbReference type="ARBA" id="ARBA00023180"/>
    </source>
</evidence>
<reference evidence="15" key="2">
    <citation type="submission" date="2025-08" db="UniProtKB">
        <authorList>
            <consortium name="Ensembl"/>
        </authorList>
    </citation>
    <scope>IDENTIFICATION</scope>
</reference>
<feature type="transmembrane region" description="Helical" evidence="12">
    <location>
        <begin position="179"/>
        <end position="200"/>
    </location>
</feature>
<feature type="repeat" description="TNFR-Cys" evidence="11">
    <location>
        <begin position="67"/>
        <end position="108"/>
    </location>
</feature>
<feature type="chain" id="PRO_5031169732" description="TNFR-Cys domain-containing protein" evidence="13">
    <location>
        <begin position="26"/>
        <end position="433"/>
    </location>
</feature>
<dbReference type="GO" id="GO:0004888">
    <property type="term" value="F:transmembrane signaling receptor activity"/>
    <property type="evidence" value="ECO:0007669"/>
    <property type="project" value="UniProtKB-ARBA"/>
</dbReference>
<keyword evidence="7 12" id="KW-0472">Membrane</keyword>
<feature type="disulfide bond" evidence="11">
    <location>
        <begin position="131"/>
        <end position="149"/>
    </location>
</feature>
<dbReference type="GO" id="GO:0009986">
    <property type="term" value="C:cell surface"/>
    <property type="evidence" value="ECO:0007669"/>
    <property type="project" value="TreeGrafter"/>
</dbReference>
<dbReference type="GeneTree" id="ENSGT00940000164831"/>
<dbReference type="CDD" id="cd10580">
    <property type="entry name" value="TNFRSF10"/>
    <property type="match status" value="1"/>
</dbReference>
<dbReference type="PROSITE" id="PS00652">
    <property type="entry name" value="TNFR_NGFR_1"/>
    <property type="match status" value="1"/>
</dbReference>
<keyword evidence="6 12" id="KW-1133">Transmembrane helix</keyword>
<evidence type="ECO:0000256" key="4">
    <source>
        <dbReference type="ARBA" id="ARBA00022729"/>
    </source>
</evidence>
<dbReference type="PANTHER" id="PTHR46330:SF12">
    <property type="entry name" value="TUMOR NECROSIS FACTOR RECEPTOR SUPERFAMILY MEMBER 10A"/>
    <property type="match status" value="1"/>
</dbReference>
<feature type="domain" description="TNFR-Cys" evidence="14">
    <location>
        <begin position="67"/>
        <end position="108"/>
    </location>
</feature>
<name>A0A7N9CSM3_MACFA</name>
<dbReference type="FunFam" id="2.10.50.10:FF:000004">
    <property type="entry name" value="Tumor necrosis factor receptor superfamily member 6"/>
    <property type="match status" value="1"/>
</dbReference>
<evidence type="ECO:0000256" key="12">
    <source>
        <dbReference type="SAM" id="Phobius"/>
    </source>
</evidence>
<reference evidence="15" key="3">
    <citation type="submission" date="2025-09" db="UniProtKB">
        <authorList>
            <consortium name="Ensembl"/>
        </authorList>
    </citation>
    <scope>IDENTIFICATION</scope>
</reference>
<dbReference type="SMART" id="SM00208">
    <property type="entry name" value="TNFR"/>
    <property type="match status" value="2"/>
</dbReference>
<evidence type="ECO:0000256" key="3">
    <source>
        <dbReference type="ARBA" id="ARBA00022703"/>
    </source>
</evidence>
<evidence type="ECO:0000256" key="8">
    <source>
        <dbReference type="ARBA" id="ARBA00023157"/>
    </source>
</evidence>
<dbReference type="InterPro" id="IPR001368">
    <property type="entry name" value="TNFR/NGFR_Cys_rich_reg"/>
</dbReference>
<dbReference type="GO" id="GO:0043065">
    <property type="term" value="P:positive regulation of apoptotic process"/>
    <property type="evidence" value="ECO:0007669"/>
    <property type="project" value="TreeGrafter"/>
</dbReference>
<accession>A0A7N9CSM3</accession>
<dbReference type="GO" id="GO:0045569">
    <property type="term" value="F:TRAIL binding"/>
    <property type="evidence" value="ECO:0007669"/>
    <property type="project" value="InterPro"/>
</dbReference>
<proteinExistence type="predicted"/>
<evidence type="ECO:0000256" key="1">
    <source>
        <dbReference type="ARBA" id="ARBA00004479"/>
    </source>
</evidence>
<feature type="repeat" description="TNFR-Cys" evidence="11">
    <location>
        <begin position="109"/>
        <end position="149"/>
    </location>
</feature>
<evidence type="ECO:0000256" key="11">
    <source>
        <dbReference type="PROSITE-ProRule" id="PRU00206"/>
    </source>
</evidence>
<sequence>MAASRKTLTFVFVIVVVPLLVQVDSATISRQDEVPPPPVASQQQRRSLEEKCPAGYHRSEPTGACNACTEGVDYTNASNNEPFCLPCAVCKSDEEEMSPCTTTSNRVCQCKPGSFWNGNSTEMCRKCSTGCPRGMIKVSDCTPWSDINCTTSAATSTEKTAVAEETVITSLGTPAHCGLLIGGIVTVFIILFAVAFVYILRQKKHISSLEGICSGRCWLRVGALDTVCPAPSHSVPTDSNPHPCPWSKCLKPGSIFLLVIAPSPHPVYPPGPWSHRFSQGWGSPHLPAKCRRAGPVPPTFRPSHAGGGRLFNWVTRVRMRSGSGIYSALVRAEHRDFPRVGFYSSSPSHPPSSGCPRIARPYSCSQPQGSLSSVPAPSLPLCPAVLWEGGAVWAPPCLLWRLLLFQVVEGTPNVCTESLSRKSKVRSQQSQQM</sequence>
<dbReference type="InterPro" id="IPR020465">
    <property type="entry name" value="TNFR_10"/>
</dbReference>
<keyword evidence="8 11" id="KW-1015">Disulfide bond</keyword>
<evidence type="ECO:0000259" key="14">
    <source>
        <dbReference type="PROSITE" id="PS50050"/>
    </source>
</evidence>
<evidence type="ECO:0000313" key="16">
    <source>
        <dbReference type="Proteomes" id="UP000233100"/>
    </source>
</evidence>
<comment type="caution">
    <text evidence="11">Lacks conserved residue(s) required for the propagation of feature annotation.</text>
</comment>
<dbReference type="SUPFAM" id="SSF57586">
    <property type="entry name" value="TNF receptor-like"/>
    <property type="match status" value="3"/>
</dbReference>
<dbReference type="GO" id="GO:0036462">
    <property type="term" value="P:TRAIL-activated apoptotic signaling pathway"/>
    <property type="evidence" value="ECO:0007669"/>
    <property type="project" value="TreeGrafter"/>
</dbReference>
<keyword evidence="3" id="KW-0053">Apoptosis</keyword>
<dbReference type="Gene3D" id="2.10.50.10">
    <property type="entry name" value="Tumor Necrosis Factor Receptor, subunit A, domain 2"/>
    <property type="match status" value="3"/>
</dbReference>
<evidence type="ECO:0000256" key="9">
    <source>
        <dbReference type="ARBA" id="ARBA00023170"/>
    </source>
</evidence>
<dbReference type="GO" id="GO:0005886">
    <property type="term" value="C:plasma membrane"/>
    <property type="evidence" value="ECO:0007669"/>
    <property type="project" value="TreeGrafter"/>
</dbReference>
<evidence type="ECO:0000256" key="13">
    <source>
        <dbReference type="SAM" id="SignalP"/>
    </source>
</evidence>